<evidence type="ECO:0000313" key="3">
    <source>
        <dbReference type="EMBL" id="QDV36489.1"/>
    </source>
</evidence>
<feature type="transmembrane region" description="Helical" evidence="2">
    <location>
        <begin position="112"/>
        <end position="133"/>
    </location>
</feature>
<organism evidence="3 4">
    <name type="scientific">Tautonia plasticadhaerens</name>
    <dbReference type="NCBI Taxonomy" id="2527974"/>
    <lineage>
        <taxon>Bacteria</taxon>
        <taxon>Pseudomonadati</taxon>
        <taxon>Planctomycetota</taxon>
        <taxon>Planctomycetia</taxon>
        <taxon>Isosphaerales</taxon>
        <taxon>Isosphaeraceae</taxon>
        <taxon>Tautonia</taxon>
    </lineage>
</organism>
<gene>
    <name evidence="3" type="ORF">ElP_44150</name>
</gene>
<feature type="transmembrane region" description="Helical" evidence="2">
    <location>
        <begin position="71"/>
        <end position="92"/>
    </location>
</feature>
<keyword evidence="2" id="KW-1133">Transmembrane helix</keyword>
<reference evidence="3 4" key="1">
    <citation type="submission" date="2019-02" db="EMBL/GenBank/DDBJ databases">
        <title>Deep-cultivation of Planctomycetes and their phenomic and genomic characterization uncovers novel biology.</title>
        <authorList>
            <person name="Wiegand S."/>
            <person name="Jogler M."/>
            <person name="Boedeker C."/>
            <person name="Pinto D."/>
            <person name="Vollmers J."/>
            <person name="Rivas-Marin E."/>
            <person name="Kohn T."/>
            <person name="Peeters S.H."/>
            <person name="Heuer A."/>
            <person name="Rast P."/>
            <person name="Oberbeckmann S."/>
            <person name="Bunk B."/>
            <person name="Jeske O."/>
            <person name="Meyerdierks A."/>
            <person name="Storesund J.E."/>
            <person name="Kallscheuer N."/>
            <person name="Luecker S."/>
            <person name="Lage O.M."/>
            <person name="Pohl T."/>
            <person name="Merkel B.J."/>
            <person name="Hornburger P."/>
            <person name="Mueller R.-W."/>
            <person name="Bruemmer F."/>
            <person name="Labrenz M."/>
            <person name="Spormann A.M."/>
            <person name="Op den Camp H."/>
            <person name="Overmann J."/>
            <person name="Amann R."/>
            <person name="Jetten M.S.M."/>
            <person name="Mascher T."/>
            <person name="Medema M.H."/>
            <person name="Devos D.P."/>
            <person name="Kaster A.-K."/>
            <person name="Ovreas L."/>
            <person name="Rohde M."/>
            <person name="Galperin M.Y."/>
            <person name="Jogler C."/>
        </authorList>
    </citation>
    <scope>NUCLEOTIDE SEQUENCE [LARGE SCALE GENOMIC DNA]</scope>
    <source>
        <strain evidence="3 4">ElP</strain>
    </source>
</reference>
<evidence type="ECO:0000256" key="1">
    <source>
        <dbReference type="SAM" id="MobiDB-lite"/>
    </source>
</evidence>
<evidence type="ECO:0000313" key="4">
    <source>
        <dbReference type="Proteomes" id="UP000317835"/>
    </source>
</evidence>
<keyword evidence="2" id="KW-0812">Transmembrane</keyword>
<proteinExistence type="predicted"/>
<evidence type="ECO:0000256" key="2">
    <source>
        <dbReference type="SAM" id="Phobius"/>
    </source>
</evidence>
<dbReference type="AlphaFoldDB" id="A0A518H6K9"/>
<dbReference type="Proteomes" id="UP000317835">
    <property type="component" value="Chromosome"/>
</dbReference>
<name>A0A518H6K9_9BACT</name>
<feature type="region of interest" description="Disordered" evidence="1">
    <location>
        <begin position="1"/>
        <end position="22"/>
    </location>
</feature>
<keyword evidence="2" id="KW-0472">Membrane</keyword>
<accession>A0A518H6K9</accession>
<dbReference type="RefSeq" id="WP_145272822.1">
    <property type="nucleotide sequence ID" value="NZ_CP036426.1"/>
</dbReference>
<protein>
    <submittedName>
        <fullName evidence="3">Uncharacterized protein</fullName>
    </submittedName>
</protein>
<keyword evidence="4" id="KW-1185">Reference proteome</keyword>
<feature type="transmembrane region" description="Helical" evidence="2">
    <location>
        <begin position="153"/>
        <end position="170"/>
    </location>
</feature>
<dbReference type="KEGG" id="tpla:ElP_44150"/>
<feature type="transmembrane region" description="Helical" evidence="2">
    <location>
        <begin position="182"/>
        <end position="199"/>
    </location>
</feature>
<feature type="transmembrane region" description="Helical" evidence="2">
    <location>
        <begin position="32"/>
        <end position="51"/>
    </location>
</feature>
<dbReference type="EMBL" id="CP036426">
    <property type="protein sequence ID" value="QDV36489.1"/>
    <property type="molecule type" value="Genomic_DNA"/>
</dbReference>
<sequence>MMDHASASTPGGAPGKPIGSARPPRRITLADLMILVVSAGLAVTVLRLYYAEPATYRGAWRLAEVPLSLKIWSQVILAIPFLALAAPALLLLRFRAPRPDRQDAFHQPGMVACLAVTCVSIHAALSATMLSTLPMVPLANPATTFLATVDRSGGAVIIVWLALVLAGGWRPSRDWVDRSGRALGVLLILVYLLSIARFLPF</sequence>